<evidence type="ECO:0000313" key="4">
    <source>
        <dbReference type="Proteomes" id="UP001219355"/>
    </source>
</evidence>
<protein>
    <recommendedName>
        <fullName evidence="2">DUF7582 domain-containing protein</fullName>
    </recommendedName>
</protein>
<dbReference type="InterPro" id="IPR056004">
    <property type="entry name" value="DUF7582"/>
</dbReference>
<feature type="compositionally biased region" description="Polar residues" evidence="1">
    <location>
        <begin position="252"/>
        <end position="274"/>
    </location>
</feature>
<name>A0AAF0D9Y3_9EURO</name>
<organism evidence="3 4">
    <name type="scientific">Emydomyces testavorans</name>
    <dbReference type="NCBI Taxonomy" id="2070801"/>
    <lineage>
        <taxon>Eukaryota</taxon>
        <taxon>Fungi</taxon>
        <taxon>Dikarya</taxon>
        <taxon>Ascomycota</taxon>
        <taxon>Pezizomycotina</taxon>
        <taxon>Eurotiomycetes</taxon>
        <taxon>Eurotiomycetidae</taxon>
        <taxon>Onygenales</taxon>
        <taxon>Nannizziopsiaceae</taxon>
        <taxon>Emydomyces</taxon>
    </lineage>
</organism>
<sequence length="300" mass="34650">MRTHPVLQLPDSPKWVAGALTSDMISPPLSPTSNFDPNRITPAVLSALEYVANKFLSTSRHIRFIVARLTPLPIGQGSNINVIPITALDEDVGVLYERYIRRAAKKYYLSPKWMTILRLGATRTLHWEHIIKRSLVQNDVLFSHEGLTLLNIDHMYSLKHQLNALSRNKADHIPRHIYLESCLYLLRQVMQETQGRPFTRRFVHCMYDHLHIRDDLLLLLANQYEAKYGQEAIVMLKPRSTGQNKPRYFINNRGSLKRQPSQSQKPVTPNTASDVTPITRGEWKFLMEQNLMHMQLGPLR</sequence>
<evidence type="ECO:0000313" key="3">
    <source>
        <dbReference type="EMBL" id="WEW54617.1"/>
    </source>
</evidence>
<dbReference type="AlphaFoldDB" id="A0AAF0D9Y3"/>
<accession>A0AAF0D9Y3</accession>
<keyword evidence="4" id="KW-1185">Reference proteome</keyword>
<feature type="region of interest" description="Disordered" evidence="1">
    <location>
        <begin position="244"/>
        <end position="274"/>
    </location>
</feature>
<reference evidence="3" key="1">
    <citation type="submission" date="2023-03" db="EMBL/GenBank/DDBJ databases">
        <title>Emydomyces testavorans Genome Sequence.</title>
        <authorList>
            <person name="Hoyer L."/>
        </authorList>
    </citation>
    <scope>NUCLEOTIDE SEQUENCE</scope>
    <source>
        <strain evidence="3">16-2883</strain>
    </source>
</reference>
<evidence type="ECO:0000259" key="2">
    <source>
        <dbReference type="Pfam" id="PF24483"/>
    </source>
</evidence>
<dbReference type="Pfam" id="PF24483">
    <property type="entry name" value="DUF7582"/>
    <property type="match status" value="1"/>
</dbReference>
<proteinExistence type="predicted"/>
<dbReference type="EMBL" id="CP120627">
    <property type="protein sequence ID" value="WEW54617.1"/>
    <property type="molecule type" value="Genomic_DNA"/>
</dbReference>
<evidence type="ECO:0000256" key="1">
    <source>
        <dbReference type="SAM" id="MobiDB-lite"/>
    </source>
</evidence>
<feature type="domain" description="DUF7582" evidence="2">
    <location>
        <begin position="39"/>
        <end position="231"/>
    </location>
</feature>
<dbReference type="Proteomes" id="UP001219355">
    <property type="component" value="Chromosome 1"/>
</dbReference>
<gene>
    <name evidence="3" type="ORF">PRK78_000037</name>
</gene>